<comment type="caution">
    <text evidence="4">The sequence shown here is derived from an EMBL/GenBank/DDBJ whole genome shotgun (WGS) entry which is preliminary data.</text>
</comment>
<name>A0A1A6B7A5_MYCGO</name>
<gene>
    <name evidence="4" type="ORF">A9W98_03305</name>
</gene>
<reference evidence="4 5" key="1">
    <citation type="submission" date="2016-06" db="EMBL/GenBank/DDBJ databases">
        <authorList>
            <person name="Kjaerup R.B."/>
            <person name="Dalgaard T.S."/>
            <person name="Juul-Madsen H.R."/>
        </authorList>
    </citation>
    <scope>NUCLEOTIDE SEQUENCE [LARGE SCALE GENOMIC DNA]</scope>
    <source>
        <strain evidence="4 5">1245752.6</strain>
    </source>
</reference>
<dbReference type="InterPro" id="IPR041916">
    <property type="entry name" value="Anti_sigma_zinc_sf"/>
</dbReference>
<evidence type="ECO:0000313" key="4">
    <source>
        <dbReference type="EMBL" id="OBR98231.1"/>
    </source>
</evidence>
<organism evidence="4 5">
    <name type="scientific">Mycobacterium gordonae</name>
    <dbReference type="NCBI Taxonomy" id="1778"/>
    <lineage>
        <taxon>Bacteria</taxon>
        <taxon>Bacillati</taxon>
        <taxon>Actinomycetota</taxon>
        <taxon>Actinomycetes</taxon>
        <taxon>Mycobacteriales</taxon>
        <taxon>Mycobacteriaceae</taxon>
        <taxon>Mycobacterium</taxon>
    </lineage>
</organism>
<protein>
    <recommendedName>
        <fullName evidence="3">Putative zinc-finger domain-containing protein</fullName>
    </recommendedName>
</protein>
<proteinExistence type="predicted"/>
<feature type="domain" description="Putative zinc-finger" evidence="3">
    <location>
        <begin position="30"/>
        <end position="55"/>
    </location>
</feature>
<evidence type="ECO:0000256" key="2">
    <source>
        <dbReference type="ARBA" id="ARBA00023163"/>
    </source>
</evidence>
<evidence type="ECO:0000313" key="5">
    <source>
        <dbReference type="Proteomes" id="UP000093757"/>
    </source>
</evidence>
<dbReference type="InterPro" id="IPR027383">
    <property type="entry name" value="Znf_put"/>
</dbReference>
<dbReference type="Pfam" id="PF13490">
    <property type="entry name" value="zf-HC2"/>
    <property type="match status" value="1"/>
</dbReference>
<keyword evidence="2" id="KW-0804">Transcription</keyword>
<accession>A0A1A6B7A5</accession>
<dbReference type="RefSeq" id="WP_065137310.1">
    <property type="nucleotide sequence ID" value="NZ_MAEM01000533.1"/>
</dbReference>
<keyword evidence="1" id="KW-0805">Transcription regulation</keyword>
<dbReference type="EMBL" id="MAEM01000533">
    <property type="protein sequence ID" value="OBR98231.1"/>
    <property type="molecule type" value="Genomic_DNA"/>
</dbReference>
<dbReference type="AlphaFoldDB" id="A0A1A6B7A5"/>
<evidence type="ECO:0000256" key="1">
    <source>
        <dbReference type="ARBA" id="ARBA00023015"/>
    </source>
</evidence>
<evidence type="ECO:0000259" key="3">
    <source>
        <dbReference type="Pfam" id="PF13490"/>
    </source>
</evidence>
<dbReference type="Proteomes" id="UP000093757">
    <property type="component" value="Unassembled WGS sequence"/>
</dbReference>
<sequence length="95" mass="10238">MTRVVELHRADSARGQLPNECSDYVMWDAAYVLDSLSEDDRREFEAHLGGCTVCRKAVVELSDMPALLAVLNRGEVAAIVGGSRSAESRTGTGPT</sequence>
<dbReference type="Gene3D" id="1.10.10.1320">
    <property type="entry name" value="Anti-sigma factor, zinc-finger domain"/>
    <property type="match status" value="1"/>
</dbReference>